<protein>
    <submittedName>
        <fullName evidence="3">Replisome organizer</fullName>
    </submittedName>
</protein>
<feature type="compositionally biased region" description="Basic and acidic residues" evidence="1">
    <location>
        <begin position="150"/>
        <end position="172"/>
    </location>
</feature>
<dbReference type="InterPro" id="IPR053162">
    <property type="entry name" value="DnaD"/>
</dbReference>
<dbReference type="InterPro" id="IPR010056">
    <property type="entry name" value="Phage_rep_org__N"/>
</dbReference>
<accession>A0A8S5M0X3</accession>
<organism evidence="3">
    <name type="scientific">Siphoviridae sp. ctLAw30</name>
    <dbReference type="NCBI Taxonomy" id="2826249"/>
    <lineage>
        <taxon>Viruses</taxon>
        <taxon>Duplodnaviria</taxon>
        <taxon>Heunggongvirae</taxon>
        <taxon>Uroviricota</taxon>
        <taxon>Caudoviricetes</taxon>
    </lineage>
</organism>
<evidence type="ECO:0000313" key="3">
    <source>
        <dbReference type="EMBL" id="DAD75884.1"/>
    </source>
</evidence>
<evidence type="ECO:0000256" key="1">
    <source>
        <dbReference type="SAM" id="MobiDB-lite"/>
    </source>
</evidence>
<evidence type="ECO:0000259" key="2">
    <source>
        <dbReference type="Pfam" id="PF09681"/>
    </source>
</evidence>
<reference evidence="3" key="1">
    <citation type="journal article" date="2021" name="Proc. Natl. Acad. Sci. U.S.A.">
        <title>A Catalog of Tens of Thousands of Viruses from Human Metagenomes Reveals Hidden Associations with Chronic Diseases.</title>
        <authorList>
            <person name="Tisza M.J."/>
            <person name="Buck C.B."/>
        </authorList>
    </citation>
    <scope>NUCLEOTIDE SEQUENCE</scope>
    <source>
        <strain evidence="3">CtLAw30</strain>
    </source>
</reference>
<feature type="domain" description="Phage replisome organiser N-terminal" evidence="2">
    <location>
        <begin position="6"/>
        <end position="124"/>
    </location>
</feature>
<dbReference type="PANTHER" id="PTHR37293:SF7">
    <property type="entry name" value="HYPOTHETICAL PHAGE PROTEIN"/>
    <property type="match status" value="1"/>
</dbReference>
<sequence length="256" mass="29395">MAEVKWIKIVTDIFDDEKILLIESMPEHDAIIVIWFKLLCMAGKTNNSGVFTLNDKIAYTDEMLATIFRRPKTTVQLALKTFEQFGMIEIVDGVITIPNWGKHQSLDAYERKKERDRENKRRKRAEQKALAQKSDDVVARQSPDTSTDSAKSRSLEEEGEEDKKEIRGRVEENTELPPPPLQTNYETLCRQYGKSFVDERVTRAKKYSGTTMATVAKWCEEDAAAGRTKKTKFSNFPNRDYDVSDLERKLLMSGQG</sequence>
<dbReference type="EMBL" id="BK014792">
    <property type="protein sequence ID" value="DAD75884.1"/>
    <property type="molecule type" value="Genomic_DNA"/>
</dbReference>
<feature type="compositionally biased region" description="Basic and acidic residues" evidence="1">
    <location>
        <begin position="108"/>
        <end position="119"/>
    </location>
</feature>
<feature type="region of interest" description="Disordered" evidence="1">
    <location>
        <begin position="108"/>
        <end position="184"/>
    </location>
</feature>
<dbReference type="Pfam" id="PF09681">
    <property type="entry name" value="Phage_rep_org_N"/>
    <property type="match status" value="1"/>
</dbReference>
<proteinExistence type="predicted"/>
<dbReference type="NCBIfam" id="TIGR01714">
    <property type="entry name" value="phage_rep_org_N"/>
    <property type="match status" value="1"/>
</dbReference>
<dbReference type="PANTHER" id="PTHR37293">
    <property type="entry name" value="PHAGE REPLICATION PROTEIN-RELATED"/>
    <property type="match status" value="1"/>
</dbReference>
<name>A0A8S5M0X3_9CAUD</name>